<dbReference type="PANTHER" id="PTHR44111">
    <property type="entry name" value="ELONGATOR COMPLEX PROTEIN 2"/>
    <property type="match status" value="1"/>
</dbReference>
<dbReference type="PRINTS" id="PR00320">
    <property type="entry name" value="GPROTEINBRPT"/>
</dbReference>
<dbReference type="FunCoup" id="A0A317XX48">
    <property type="interactions" value="438"/>
</dbReference>
<feature type="compositionally biased region" description="Polar residues" evidence="12">
    <location>
        <begin position="289"/>
        <end position="302"/>
    </location>
</feature>
<feature type="compositionally biased region" description="Low complexity" evidence="12">
    <location>
        <begin position="1284"/>
        <end position="1300"/>
    </location>
</feature>
<feature type="region of interest" description="Disordered" evidence="12">
    <location>
        <begin position="1211"/>
        <end position="1234"/>
    </location>
</feature>
<name>A0A317XX48_9BASI</name>
<gene>
    <name evidence="14" type="ORF">BCV70DRAFT_198150</name>
</gene>
<evidence type="ECO:0000256" key="8">
    <source>
        <dbReference type="ARBA" id="ARBA00022694"/>
    </source>
</evidence>
<dbReference type="PROSITE" id="PS50082">
    <property type="entry name" value="WD_REPEATS_2"/>
    <property type="match status" value="2"/>
</dbReference>
<dbReference type="InterPro" id="IPR015943">
    <property type="entry name" value="WD40/YVTN_repeat-like_dom_sf"/>
</dbReference>
<dbReference type="InterPro" id="IPR020472">
    <property type="entry name" value="WD40_PAC1"/>
</dbReference>
<dbReference type="InterPro" id="IPR014729">
    <property type="entry name" value="Rossmann-like_a/b/a_fold"/>
</dbReference>
<evidence type="ECO:0000313" key="15">
    <source>
        <dbReference type="Proteomes" id="UP000246740"/>
    </source>
</evidence>
<dbReference type="InterPro" id="IPR037289">
    <property type="entry name" value="Elp2"/>
</dbReference>
<dbReference type="UniPathway" id="UPA00988"/>
<dbReference type="InParanoid" id="A0A317XX48"/>
<evidence type="ECO:0000256" key="3">
    <source>
        <dbReference type="ARBA" id="ARBA00005043"/>
    </source>
</evidence>
<feature type="region of interest" description="Disordered" evidence="12">
    <location>
        <begin position="551"/>
        <end position="577"/>
    </location>
</feature>
<dbReference type="Gene3D" id="3.40.50.620">
    <property type="entry name" value="HUPs"/>
    <property type="match status" value="1"/>
</dbReference>
<evidence type="ECO:0000256" key="10">
    <source>
        <dbReference type="ARBA" id="ARBA00023242"/>
    </source>
</evidence>
<evidence type="ECO:0000256" key="12">
    <source>
        <dbReference type="SAM" id="MobiDB-lite"/>
    </source>
</evidence>
<evidence type="ECO:0000313" key="14">
    <source>
        <dbReference type="EMBL" id="PWZ01871.1"/>
    </source>
</evidence>
<dbReference type="CDD" id="cd02164">
    <property type="entry name" value="PPAT_CoAS"/>
    <property type="match status" value="1"/>
</dbReference>
<dbReference type="InterPro" id="IPR001680">
    <property type="entry name" value="WD40_rpt"/>
</dbReference>
<dbReference type="SMART" id="SM00320">
    <property type="entry name" value="WD40"/>
    <property type="match status" value="10"/>
</dbReference>
<dbReference type="InterPro" id="IPR004821">
    <property type="entry name" value="Cyt_trans-like"/>
</dbReference>
<evidence type="ECO:0000256" key="5">
    <source>
        <dbReference type="ARBA" id="ARBA00020267"/>
    </source>
</evidence>
<dbReference type="GO" id="GO:0033588">
    <property type="term" value="C:elongator holoenzyme complex"/>
    <property type="evidence" value="ECO:0007669"/>
    <property type="project" value="InterPro"/>
</dbReference>
<sequence length="1403" mass="150281">MTPTSSNVYISAAFNRVSHTADWASLPTSTLAYASNKSIGIWSQPGHASSPAAQVSNLIQTGFSKSISSLKFAALDISDTPAIVAGSADGSIAIWTHSPTSTDRIDSISGHGWTKIHSLKAVHQGSVSALGVIRPSIDGNTASVIVSGASDGRLKVWSVTQDQLTCVQEIDLHGSFPLDIALLPLPSTQQHPSTPRLLMAVATTTKKIDLYVSDLPSNSGARQSQFRHKLAIEGHEDWIKSLDLCCTRTALPEEDGLASESESARDTLMLASGSQDGSVRLWKIAPVATPSSPEQTGSQAMSDASGRRGEEEQDEFEKMVSKIEADRMNQDGEISTRAYPFSVAHESQNETGKEERWAVTFDALLIGHDGWVTGVRWHPAVRDLSSGRLEQPAAILSSSADNSLILWTPSGRAPTETSTCPFSSFDQSLLSSGGARRARGPTSHHLASSIWMPSQRFGEVGGASNLGFFGALWKPSPPPSSPALTKDAPLSAVVAHGWGGSAHIWTLDRRNAPWKVASPVTGHFGPARSVVWEPCGEYFISCSDDQTTRLHAQPRSVAGSSKETTSTSTSTSTSTWHEIARPQSHGYDLHSVSWLDRLNFVSAADEKVLRVFSAPQGFVGTVGPHGLDCARLGSEDDSRRGIPGSSGVHTLLHLEIDGIVGLLGSARRHGDMVRQTMQSHFESQSDSLIVTVASDVFQHPFESQHISFKQLELYLKWLYAQAWSVAVSKKLMLAEITILPVPTSSRQRVLQTLLPGATQVAVDASDATAREALQSSLDSQGSAISPIQLSSDIPYDQNPPTTVGQDDAKGIKMYRVVALGGTFDHLHVGHKILLSMASLIATERIIVGVTDDAMLTKKSNAHLLEDISSRIRSVEAFIGLVRLGFSPLRRSVVKLEDVAGPAATEVDLEALVVTDETLSGADFIDAKRKENTLNSLDNWVIGVVGSEGQTDLQGDAKALADSKIGSTAIRNWLGMLGPRYLSALETTKLYRTARDLALTSSRSGSSSGSGSDSTTMGSSAAASGADASRLGQDNVSSRPVGASVPPLGLSNRAVYEGASTMHDGPSESGQPIGSARESLSAVLHSPPSEEQLAVETLWPELEKLYGHGFELLWVSASPISPRFALSGTNDKESGTAGMTGGRFIASCCRATSEEHAVVRIHDRARNWKEIAVLGGHSLTITRIQWSLDSKYILTCSRDRSWRIFERVTSDSDSDLDSKSRDNPSSNVEETTTFRPFTGERSHARIIWDAAWSQDPSEMYTFATASRDKTVKVFSLVNRNHDSKASSQSQAEEAGSAAGPAKPFTEQATLKFEHAVTALAFGVGGVLVVGLESGGIIVLSRRGEDASSNRESSSWTQVLKLEDLAADQINQLSFRPPLPRDGDDAVLASASEDGIVRLIRLSNL</sequence>
<feature type="compositionally biased region" description="Low complexity" evidence="12">
    <location>
        <begin position="999"/>
        <end position="1031"/>
    </location>
</feature>
<feature type="compositionally biased region" description="Low complexity" evidence="12">
    <location>
        <begin position="560"/>
        <end position="575"/>
    </location>
</feature>
<dbReference type="GO" id="GO:0005737">
    <property type="term" value="C:cytoplasm"/>
    <property type="evidence" value="ECO:0007669"/>
    <property type="project" value="UniProtKB-SubCell"/>
</dbReference>
<keyword evidence="6" id="KW-0963">Cytoplasm</keyword>
<evidence type="ECO:0000256" key="2">
    <source>
        <dbReference type="ARBA" id="ARBA00004496"/>
    </source>
</evidence>
<dbReference type="SUPFAM" id="SSF50978">
    <property type="entry name" value="WD40 repeat-like"/>
    <property type="match status" value="2"/>
</dbReference>
<dbReference type="Proteomes" id="UP000246740">
    <property type="component" value="Unassembled WGS sequence"/>
</dbReference>
<comment type="similarity">
    <text evidence="4">Belongs to the WD repeat ELP2 family.</text>
</comment>
<keyword evidence="7 11" id="KW-0853">WD repeat</keyword>
<feature type="compositionally biased region" description="Polar residues" evidence="12">
    <location>
        <begin position="1222"/>
        <end position="1234"/>
    </location>
</feature>
<dbReference type="Pfam" id="PF01467">
    <property type="entry name" value="CTP_transf_like"/>
    <property type="match status" value="1"/>
</dbReference>
<keyword evidence="9" id="KW-0677">Repeat</keyword>
<feature type="repeat" description="WD" evidence="11">
    <location>
        <begin position="1173"/>
        <end position="1205"/>
    </location>
</feature>
<dbReference type="OrthoDB" id="27911at2759"/>
<feature type="repeat" description="WD" evidence="11">
    <location>
        <begin position="269"/>
        <end position="284"/>
    </location>
</feature>
<evidence type="ECO:0000256" key="4">
    <source>
        <dbReference type="ARBA" id="ARBA00005881"/>
    </source>
</evidence>
<proteinExistence type="inferred from homology"/>
<feature type="compositionally biased region" description="Basic and acidic residues" evidence="12">
    <location>
        <begin position="1211"/>
        <end position="1221"/>
    </location>
</feature>
<feature type="region of interest" description="Disordered" evidence="12">
    <location>
        <begin position="1281"/>
        <end position="1300"/>
    </location>
</feature>
<feature type="region of interest" description="Disordered" evidence="12">
    <location>
        <begin position="287"/>
        <end position="312"/>
    </location>
</feature>
<evidence type="ECO:0000259" key="13">
    <source>
        <dbReference type="Pfam" id="PF01467"/>
    </source>
</evidence>
<dbReference type="STRING" id="1882483.A0A317XX48"/>
<evidence type="ECO:0000256" key="6">
    <source>
        <dbReference type="ARBA" id="ARBA00022490"/>
    </source>
</evidence>
<evidence type="ECO:0000256" key="11">
    <source>
        <dbReference type="PROSITE-ProRule" id="PRU00221"/>
    </source>
</evidence>
<comment type="pathway">
    <text evidence="3">tRNA modification; 5-methoxycarbonylmethyl-2-thiouridine-tRNA biosynthesis.</text>
</comment>
<dbReference type="SUPFAM" id="SSF52374">
    <property type="entry name" value="Nucleotidylyl transferase"/>
    <property type="match status" value="1"/>
</dbReference>
<feature type="region of interest" description="Disordered" evidence="12">
    <location>
        <begin position="999"/>
        <end position="1083"/>
    </location>
</feature>
<comment type="subcellular location">
    <subcellularLocation>
        <location evidence="2">Cytoplasm</location>
    </subcellularLocation>
    <subcellularLocation>
        <location evidence="1">Nucleus</location>
    </subcellularLocation>
</comment>
<accession>A0A317XX48</accession>
<evidence type="ECO:0000256" key="1">
    <source>
        <dbReference type="ARBA" id="ARBA00004123"/>
    </source>
</evidence>
<dbReference type="GO" id="GO:0002098">
    <property type="term" value="P:tRNA wobble uridine modification"/>
    <property type="evidence" value="ECO:0007669"/>
    <property type="project" value="InterPro"/>
</dbReference>
<keyword evidence="15" id="KW-1185">Reference proteome</keyword>
<dbReference type="PANTHER" id="PTHR44111:SF1">
    <property type="entry name" value="ELONGATOR COMPLEX PROTEIN 2"/>
    <property type="match status" value="1"/>
</dbReference>
<protein>
    <recommendedName>
        <fullName evidence="5">Elongator complex protein 2</fullName>
    </recommendedName>
</protein>
<organism evidence="14 15">
    <name type="scientific">Testicularia cyperi</name>
    <dbReference type="NCBI Taxonomy" id="1882483"/>
    <lineage>
        <taxon>Eukaryota</taxon>
        <taxon>Fungi</taxon>
        <taxon>Dikarya</taxon>
        <taxon>Basidiomycota</taxon>
        <taxon>Ustilaginomycotina</taxon>
        <taxon>Ustilaginomycetes</taxon>
        <taxon>Ustilaginales</taxon>
        <taxon>Anthracoideaceae</taxon>
        <taxon>Testicularia</taxon>
    </lineage>
</organism>
<dbReference type="GO" id="GO:0005634">
    <property type="term" value="C:nucleus"/>
    <property type="evidence" value="ECO:0007669"/>
    <property type="project" value="UniProtKB-SubCell"/>
</dbReference>
<feature type="domain" description="Cytidyltransferase-like" evidence="13">
    <location>
        <begin position="819"/>
        <end position="921"/>
    </location>
</feature>
<dbReference type="GO" id="GO:0003824">
    <property type="term" value="F:catalytic activity"/>
    <property type="evidence" value="ECO:0007669"/>
    <property type="project" value="InterPro"/>
</dbReference>
<evidence type="ECO:0000256" key="7">
    <source>
        <dbReference type="ARBA" id="ARBA00022574"/>
    </source>
</evidence>
<dbReference type="EMBL" id="KZ819189">
    <property type="protein sequence ID" value="PWZ01871.1"/>
    <property type="molecule type" value="Genomic_DNA"/>
</dbReference>
<reference evidence="14 15" key="1">
    <citation type="journal article" date="2018" name="Mol. Biol. Evol.">
        <title>Broad Genomic Sampling Reveals a Smut Pathogenic Ancestry of the Fungal Clade Ustilaginomycotina.</title>
        <authorList>
            <person name="Kijpornyongpan T."/>
            <person name="Mondo S.J."/>
            <person name="Barry K."/>
            <person name="Sandor L."/>
            <person name="Lee J."/>
            <person name="Lipzen A."/>
            <person name="Pangilinan J."/>
            <person name="LaButti K."/>
            <person name="Hainaut M."/>
            <person name="Henrissat B."/>
            <person name="Grigoriev I.V."/>
            <person name="Spatafora J.W."/>
            <person name="Aime M.C."/>
        </authorList>
    </citation>
    <scope>NUCLEOTIDE SEQUENCE [LARGE SCALE GENOMIC DNA]</scope>
    <source>
        <strain evidence="14 15">MCA 3645</strain>
    </source>
</reference>
<dbReference type="Gene3D" id="2.130.10.10">
    <property type="entry name" value="YVTN repeat-like/Quinoprotein amine dehydrogenase"/>
    <property type="match status" value="5"/>
</dbReference>
<keyword evidence="8" id="KW-0819">tRNA processing</keyword>
<dbReference type="Pfam" id="PF00400">
    <property type="entry name" value="WD40"/>
    <property type="match status" value="4"/>
</dbReference>
<keyword evidence="10" id="KW-0539">Nucleus</keyword>
<evidence type="ECO:0000256" key="9">
    <source>
        <dbReference type="ARBA" id="ARBA00022737"/>
    </source>
</evidence>
<dbReference type="InterPro" id="IPR036322">
    <property type="entry name" value="WD40_repeat_dom_sf"/>
</dbReference>